<dbReference type="EMBL" id="PZZZ01000012">
    <property type="protein sequence ID" value="PTM88405.1"/>
    <property type="molecule type" value="Genomic_DNA"/>
</dbReference>
<evidence type="ECO:0000313" key="1">
    <source>
        <dbReference type="EMBL" id="PTM88405.1"/>
    </source>
</evidence>
<accession>A0A2T5AP04</accession>
<dbReference type="Proteomes" id="UP000241247">
    <property type="component" value="Unassembled WGS sequence"/>
</dbReference>
<evidence type="ECO:0000313" key="2">
    <source>
        <dbReference type="Proteomes" id="UP000241247"/>
    </source>
</evidence>
<comment type="caution">
    <text evidence="1">The sequence shown here is derived from an EMBL/GenBank/DDBJ whole genome shotgun (WGS) entry which is preliminary data.</text>
</comment>
<gene>
    <name evidence="1" type="ORF">C7449_11238</name>
</gene>
<organism evidence="1 2">
    <name type="scientific">Mycoplana dimorpha</name>
    <dbReference type="NCBI Taxonomy" id="28320"/>
    <lineage>
        <taxon>Bacteria</taxon>
        <taxon>Pseudomonadati</taxon>
        <taxon>Pseudomonadota</taxon>
        <taxon>Alphaproteobacteria</taxon>
        <taxon>Hyphomicrobiales</taxon>
        <taxon>Rhizobiaceae</taxon>
        <taxon>Mycoplana</taxon>
    </lineage>
</organism>
<dbReference type="RefSeq" id="WP_108004827.1">
    <property type="nucleotide sequence ID" value="NZ_JBHEEX010000023.1"/>
</dbReference>
<keyword evidence="2" id="KW-1185">Reference proteome</keyword>
<dbReference type="AlphaFoldDB" id="A0A2T5AP04"/>
<reference evidence="1 2" key="1">
    <citation type="submission" date="2018-04" db="EMBL/GenBank/DDBJ databases">
        <title>Genomic Encyclopedia of Type Strains, Phase IV (KMG-IV): sequencing the most valuable type-strain genomes for metagenomic binning, comparative biology and taxonomic classification.</title>
        <authorList>
            <person name="Goeker M."/>
        </authorList>
    </citation>
    <scope>NUCLEOTIDE SEQUENCE [LARGE SCALE GENOMIC DNA]</scope>
    <source>
        <strain evidence="1 2">DSM 7138</strain>
    </source>
</reference>
<protein>
    <submittedName>
        <fullName evidence="1">Uncharacterized protein</fullName>
    </submittedName>
</protein>
<dbReference type="OrthoDB" id="5526504at2"/>
<name>A0A2T5AP04_MYCDI</name>
<sequence length="850" mass="93020">MQRTEAQIGVAARALMGFAFDDARGGGMMPLAIGFVGRTFGTDSSASKQAIARLLEPSRMADHAADDMHWLAQEVGRISKFDPEFAVSIYEAIFRHVIDEGRPTRLGNSQILPLTSNSRQDFKMAQWSLKEAYPDFFKRNPKVATRAAIAVAQAYRDTSHTLREPSDRQSIKVGDVEAGLINDLSYIWAASHRAKYSDDAREIIDAFVDGVLALDEPDALEVIAIVISSSDVAWLWARLFMIGARRGGEVAKALWPWASQMPFLRSTDTLKDAIDLIAAGYADRSEPEKATFEDAVMGQAYPTADIPEKRELQFKRRVFGAIGLAKLATPDARRIVEAAELEQQAEPNERLYEEVEAYDIEAPEFHHLRSAGVDTKALQNVPVLDAIRMVDTKSVAGQSAAASIDVVALLVAQLVGSPPVVDDLVRSYGWETAARALESATHEFAAVKALNSGQTAALEALVAQFPIKSDGEGGASEVTRESLAGLVLNLARVDSAVATRFADMISGFARDEGVFVRNAVASRLHYLWDSNRDLAWKLADYFASNEVNTHVLINVGSFGSRVMGADLDGAQTLVLGLVARVDGFAEPARSEVLDQFGSIVFRLWTRHGQQEAREVLDHWLASRDAYKGALGGGAFSIRWGLTLAYESEDPGQISASKRCLALAYEIIDRTATGLGTYIAAEPATRTPDMDENASSDAMLLDKMASQFLFAVGPTEIREGGEPRTLLSAQSRQAFVSDNARMFMRVGDAGTPKTIYYLLQLMEFLAPSNPALVFDIVAHAVTGGGRAHSFQMESLGAARFVKLVGGMIADHRVIFEEQQRRLKLVDILELFVEVGWPDARRLLYRLPEALR</sequence>
<proteinExistence type="predicted"/>